<feature type="transmembrane region" description="Helical" evidence="7">
    <location>
        <begin position="81"/>
        <end position="105"/>
    </location>
</feature>
<dbReference type="InterPro" id="IPR010656">
    <property type="entry name" value="DctM"/>
</dbReference>
<evidence type="ECO:0000256" key="4">
    <source>
        <dbReference type="ARBA" id="ARBA00022692"/>
    </source>
</evidence>
<dbReference type="PANTHER" id="PTHR33362">
    <property type="entry name" value="SIALIC ACID TRAP TRANSPORTER PERMEASE PROTEIN SIAT-RELATED"/>
    <property type="match status" value="1"/>
</dbReference>
<organism evidence="9 10">
    <name type="scientific">Desulfosoma caldarium</name>
    <dbReference type="NCBI Taxonomy" id="610254"/>
    <lineage>
        <taxon>Bacteria</taxon>
        <taxon>Pseudomonadati</taxon>
        <taxon>Thermodesulfobacteriota</taxon>
        <taxon>Syntrophobacteria</taxon>
        <taxon>Syntrophobacterales</taxon>
        <taxon>Syntrophobacteraceae</taxon>
        <taxon>Desulfosoma</taxon>
    </lineage>
</organism>
<dbReference type="GO" id="GO:0005886">
    <property type="term" value="C:plasma membrane"/>
    <property type="evidence" value="ECO:0007669"/>
    <property type="project" value="UniProtKB-SubCell"/>
</dbReference>
<dbReference type="PANTHER" id="PTHR33362:SF5">
    <property type="entry name" value="C4-DICARBOXYLATE TRAP TRANSPORTER LARGE PERMEASE PROTEIN DCTM"/>
    <property type="match status" value="1"/>
</dbReference>
<protein>
    <submittedName>
        <fullName evidence="9">Tripartite ATP-independent transporter DctM subunit</fullName>
    </submittedName>
</protein>
<keyword evidence="2" id="KW-1003">Cell membrane</keyword>
<feature type="transmembrane region" description="Helical" evidence="7">
    <location>
        <begin position="7"/>
        <end position="35"/>
    </location>
</feature>
<feature type="transmembrane region" description="Helical" evidence="7">
    <location>
        <begin position="240"/>
        <end position="259"/>
    </location>
</feature>
<evidence type="ECO:0000256" key="2">
    <source>
        <dbReference type="ARBA" id="ARBA00022475"/>
    </source>
</evidence>
<dbReference type="EMBL" id="RJVA01000015">
    <property type="protein sequence ID" value="ROQ90153.1"/>
    <property type="molecule type" value="Genomic_DNA"/>
</dbReference>
<dbReference type="InterPro" id="IPR004681">
    <property type="entry name" value="TRAP_DctM"/>
</dbReference>
<feature type="transmembrane region" description="Helical" evidence="7">
    <location>
        <begin position="313"/>
        <end position="343"/>
    </location>
</feature>
<dbReference type="AlphaFoldDB" id="A0A3N1UJ78"/>
<evidence type="ECO:0000256" key="6">
    <source>
        <dbReference type="ARBA" id="ARBA00023136"/>
    </source>
</evidence>
<evidence type="ECO:0000256" key="1">
    <source>
        <dbReference type="ARBA" id="ARBA00004429"/>
    </source>
</evidence>
<dbReference type="GO" id="GO:0022857">
    <property type="term" value="F:transmembrane transporter activity"/>
    <property type="evidence" value="ECO:0007669"/>
    <property type="project" value="TreeGrafter"/>
</dbReference>
<dbReference type="NCBIfam" id="TIGR00786">
    <property type="entry name" value="dctM"/>
    <property type="match status" value="1"/>
</dbReference>
<comment type="subcellular location">
    <subcellularLocation>
        <location evidence="1">Cell inner membrane</location>
        <topology evidence="1">Multi-pass membrane protein</topology>
    </subcellularLocation>
</comment>
<evidence type="ECO:0000313" key="10">
    <source>
        <dbReference type="Proteomes" id="UP000276223"/>
    </source>
</evidence>
<dbReference type="OrthoDB" id="5404879at2"/>
<feature type="transmembrane region" description="Helical" evidence="7">
    <location>
        <begin position="355"/>
        <end position="379"/>
    </location>
</feature>
<dbReference type="PIRSF" id="PIRSF006066">
    <property type="entry name" value="HI0050"/>
    <property type="match status" value="1"/>
</dbReference>
<name>A0A3N1UJ78_9BACT</name>
<feature type="transmembrane region" description="Helical" evidence="7">
    <location>
        <begin position="47"/>
        <end position="69"/>
    </location>
</feature>
<feature type="domain" description="TRAP C4-dicarboxylate transport system permease DctM subunit" evidence="8">
    <location>
        <begin position="9"/>
        <end position="416"/>
    </location>
</feature>
<feature type="transmembrane region" description="Helical" evidence="7">
    <location>
        <begin position="212"/>
        <end position="234"/>
    </location>
</feature>
<dbReference type="RefSeq" id="WP_123291219.1">
    <property type="nucleotide sequence ID" value="NZ_RJVA01000015.1"/>
</dbReference>
<feature type="transmembrane region" description="Helical" evidence="7">
    <location>
        <begin position="399"/>
        <end position="420"/>
    </location>
</feature>
<feature type="transmembrane region" description="Helical" evidence="7">
    <location>
        <begin position="139"/>
        <end position="162"/>
    </location>
</feature>
<accession>A0A3N1UJ78</accession>
<gene>
    <name evidence="9" type="ORF">EDC27_2767</name>
</gene>
<reference evidence="9 10" key="1">
    <citation type="submission" date="2018-11" db="EMBL/GenBank/DDBJ databases">
        <title>Genomic Encyclopedia of Type Strains, Phase IV (KMG-IV): sequencing the most valuable type-strain genomes for metagenomic binning, comparative biology and taxonomic classification.</title>
        <authorList>
            <person name="Goeker M."/>
        </authorList>
    </citation>
    <scope>NUCLEOTIDE SEQUENCE [LARGE SCALE GENOMIC DNA]</scope>
    <source>
        <strain evidence="9 10">DSM 22027</strain>
    </source>
</reference>
<keyword evidence="3" id="KW-0997">Cell inner membrane</keyword>
<dbReference type="Proteomes" id="UP000276223">
    <property type="component" value="Unassembled WGS sequence"/>
</dbReference>
<keyword evidence="4 7" id="KW-0812">Transmembrane</keyword>
<sequence length="427" mass="45226">MDPAFWLFFAFLVLLFLGIPIAVALGSVAIFMIWHFQLGIPVVSSNFYAGIAKYPLLAIPFFILAGMILERCGVSQRLVHLASLLVGSLPGGLAIVAVLVCVFFGGISGSGPADAAAMGAVLIPAMARKNYAREFSAALIAAGGSTAIVVPPSIAFILYGVITTTSVPALFAAGIFPGILAGLSLIVPAYWISKHRGYMGERRGTTRELVVAFKDAFWGLLAPLVILGGIYGGIFTATEAAIVAVFYGIFLGFVVYRTLNLKSFYQILVDAAVSSAVVLLIVALAGLYSWAGATLGVMEKIADSLLSISSHPAVVLVLVNVVILVAGMLLDAISIYYVFLPILMPIMTHFGWDPLWFGVLMTLNLAIGQFTPPVAVNLYVTTNLAGISLEKTSVATLPFVAAMAVALFLVALFPALSLWLPRLWGLY</sequence>
<evidence type="ECO:0000256" key="3">
    <source>
        <dbReference type="ARBA" id="ARBA00022519"/>
    </source>
</evidence>
<keyword evidence="5 7" id="KW-1133">Transmembrane helix</keyword>
<comment type="caution">
    <text evidence="9">The sequence shown here is derived from an EMBL/GenBank/DDBJ whole genome shotgun (WGS) entry which is preliminary data.</text>
</comment>
<dbReference type="Pfam" id="PF06808">
    <property type="entry name" value="DctM"/>
    <property type="match status" value="1"/>
</dbReference>
<feature type="transmembrane region" description="Helical" evidence="7">
    <location>
        <begin position="168"/>
        <end position="191"/>
    </location>
</feature>
<evidence type="ECO:0000313" key="9">
    <source>
        <dbReference type="EMBL" id="ROQ90153.1"/>
    </source>
</evidence>
<feature type="transmembrane region" description="Helical" evidence="7">
    <location>
        <begin position="271"/>
        <end position="293"/>
    </location>
</feature>
<proteinExistence type="predicted"/>
<evidence type="ECO:0000256" key="5">
    <source>
        <dbReference type="ARBA" id="ARBA00022989"/>
    </source>
</evidence>
<keyword evidence="6 7" id="KW-0472">Membrane</keyword>
<keyword evidence="10" id="KW-1185">Reference proteome</keyword>
<evidence type="ECO:0000256" key="7">
    <source>
        <dbReference type="SAM" id="Phobius"/>
    </source>
</evidence>
<evidence type="ECO:0000259" key="8">
    <source>
        <dbReference type="Pfam" id="PF06808"/>
    </source>
</evidence>